<accession>A0A2B5X6W4</accession>
<dbReference type="Proteomes" id="UP000225997">
    <property type="component" value="Unassembled WGS sequence"/>
</dbReference>
<organism evidence="1 2">
    <name type="scientific">Bacillus toyonensis</name>
    <dbReference type="NCBI Taxonomy" id="155322"/>
    <lineage>
        <taxon>Bacteria</taxon>
        <taxon>Bacillati</taxon>
        <taxon>Bacillota</taxon>
        <taxon>Bacilli</taxon>
        <taxon>Bacillales</taxon>
        <taxon>Bacillaceae</taxon>
        <taxon>Bacillus</taxon>
        <taxon>Bacillus cereus group</taxon>
    </lineage>
</organism>
<proteinExistence type="predicted"/>
<protein>
    <submittedName>
        <fullName evidence="1">Uncharacterized protein</fullName>
    </submittedName>
</protein>
<dbReference type="EMBL" id="NUSQ01000080">
    <property type="protein sequence ID" value="PHD67957.1"/>
    <property type="molecule type" value="Genomic_DNA"/>
</dbReference>
<name>A0A2B5X6W4_9BACI</name>
<evidence type="ECO:0000313" key="1">
    <source>
        <dbReference type="EMBL" id="PHD67957.1"/>
    </source>
</evidence>
<comment type="caution">
    <text evidence="1">The sequence shown here is derived from an EMBL/GenBank/DDBJ whole genome shotgun (WGS) entry which is preliminary data.</text>
</comment>
<sequence length="74" mass="8564">MGLFVQQHHTFVTAYINLVDNMSYQKHPVCLKHAGCFLVFVFHNKCSSQKNVGFEGSIELYPESWTFLSIHDSR</sequence>
<evidence type="ECO:0000313" key="2">
    <source>
        <dbReference type="Proteomes" id="UP000225997"/>
    </source>
</evidence>
<dbReference type="AlphaFoldDB" id="A0A2B5X6W4"/>
<gene>
    <name evidence="1" type="ORF">COF40_18490</name>
</gene>
<reference evidence="1 2" key="1">
    <citation type="submission" date="2017-09" db="EMBL/GenBank/DDBJ databases">
        <title>Large-scale bioinformatics analysis of Bacillus genomes uncovers conserved roles of natural products in bacterial physiology.</title>
        <authorList>
            <consortium name="Agbiome Team Llc"/>
            <person name="Bleich R.M."/>
            <person name="Grubbs K.J."/>
            <person name="Santa Maria K.C."/>
            <person name="Allen S.E."/>
            <person name="Farag S."/>
            <person name="Shank E.A."/>
            <person name="Bowers A."/>
        </authorList>
    </citation>
    <scope>NUCLEOTIDE SEQUENCE [LARGE SCALE GENOMIC DNA]</scope>
    <source>
        <strain evidence="1 2">AFS044250</strain>
    </source>
</reference>